<evidence type="ECO:0000313" key="3">
    <source>
        <dbReference type="Proteomes" id="UP000178647"/>
    </source>
</evidence>
<dbReference type="SUPFAM" id="SSF158997">
    <property type="entry name" value="Trm112p-like"/>
    <property type="match status" value="1"/>
</dbReference>
<sequence length="351" mass="40651">MSGLNQAENLTHMIDHADIFICPACGGEGELKIIDDNIECPGCRNRYRVEDGIPLLFWPNEWNPTREDVTDKIKSFYEKTPFPNYEDFEDVGSLIQKAKTGIFARLLNEQIPFNIRVLEAGCGTGQLSNFLGTSHRHVFGTDICLNALKLGQNFKIKNGLERVGFYQMNLFRPIFRRESFHLVICNGVLHHTSDPYLGFESLAKLVKKDGYIIIGLYNRYGRFIADVRHFMFNVFGDRFKFLDPRLRNKGINDIRKSTWFMDQYKNPHESKHSVGEVLKWFDQTGFEFINSIPKTKVFTDLSEQEKLFRPNPRGNRLDHFLIQFRLMLTGGREGGFFLMIGRKQSNNNKNG</sequence>
<dbReference type="Gene3D" id="2.20.25.10">
    <property type="match status" value="1"/>
</dbReference>
<dbReference type="InterPro" id="IPR029063">
    <property type="entry name" value="SAM-dependent_MTases_sf"/>
</dbReference>
<comment type="caution">
    <text evidence="2">The sequence shown here is derived from an EMBL/GenBank/DDBJ whole genome shotgun (WGS) entry which is preliminary data.</text>
</comment>
<accession>A0A1G2EDV9</accession>
<dbReference type="InterPro" id="IPR013216">
    <property type="entry name" value="Methyltransf_11"/>
</dbReference>
<proteinExistence type="predicted"/>
<dbReference type="CDD" id="cd02440">
    <property type="entry name" value="AdoMet_MTases"/>
    <property type="match status" value="1"/>
</dbReference>
<reference evidence="2 3" key="1">
    <citation type="journal article" date="2016" name="Nat. Commun.">
        <title>Thousands of microbial genomes shed light on interconnected biogeochemical processes in an aquifer system.</title>
        <authorList>
            <person name="Anantharaman K."/>
            <person name="Brown C.T."/>
            <person name="Hug L.A."/>
            <person name="Sharon I."/>
            <person name="Castelle C.J."/>
            <person name="Probst A.J."/>
            <person name="Thomas B.C."/>
            <person name="Singh A."/>
            <person name="Wilkins M.J."/>
            <person name="Karaoz U."/>
            <person name="Brodie E.L."/>
            <person name="Williams K.H."/>
            <person name="Hubbard S.S."/>
            <person name="Banfield J.F."/>
        </authorList>
    </citation>
    <scope>NUCLEOTIDE SEQUENCE [LARGE SCALE GENOMIC DNA]</scope>
</reference>
<dbReference type="PANTHER" id="PTHR43861">
    <property type="entry name" value="TRANS-ACONITATE 2-METHYLTRANSFERASE-RELATED"/>
    <property type="match status" value="1"/>
</dbReference>
<dbReference type="Pfam" id="PF08241">
    <property type="entry name" value="Methyltransf_11"/>
    <property type="match status" value="1"/>
</dbReference>
<dbReference type="EMBL" id="MHMH01000021">
    <property type="protein sequence ID" value="OGZ24007.1"/>
    <property type="molecule type" value="Genomic_DNA"/>
</dbReference>
<dbReference type="Proteomes" id="UP000178647">
    <property type="component" value="Unassembled WGS sequence"/>
</dbReference>
<evidence type="ECO:0000313" key="2">
    <source>
        <dbReference type="EMBL" id="OGZ24007.1"/>
    </source>
</evidence>
<protein>
    <recommendedName>
        <fullName evidence="1">Methyltransferase type 11 domain-containing protein</fullName>
    </recommendedName>
</protein>
<organism evidence="2 3">
    <name type="scientific">Candidatus Nealsonbacteria bacterium RIFCSPLOWO2_01_FULL_43_32</name>
    <dbReference type="NCBI Taxonomy" id="1801672"/>
    <lineage>
        <taxon>Bacteria</taxon>
        <taxon>Candidatus Nealsoniibacteriota</taxon>
    </lineage>
</organism>
<dbReference type="STRING" id="1801672.A2896_01555"/>
<dbReference type="SUPFAM" id="SSF53335">
    <property type="entry name" value="S-adenosyl-L-methionine-dependent methyltransferases"/>
    <property type="match status" value="1"/>
</dbReference>
<evidence type="ECO:0000259" key="1">
    <source>
        <dbReference type="Pfam" id="PF08241"/>
    </source>
</evidence>
<feature type="domain" description="Methyltransferase type 11" evidence="1">
    <location>
        <begin position="118"/>
        <end position="214"/>
    </location>
</feature>
<dbReference type="AlphaFoldDB" id="A0A1G2EDV9"/>
<dbReference type="Gene3D" id="3.40.50.150">
    <property type="entry name" value="Vaccinia Virus protein VP39"/>
    <property type="match status" value="1"/>
</dbReference>
<gene>
    <name evidence="2" type="ORF">A2896_01555</name>
</gene>
<name>A0A1G2EDV9_9BACT</name>